<gene>
    <name evidence="2" type="ORF">CARN5_2460</name>
</gene>
<comment type="caution">
    <text evidence="2">The sequence shown here is derived from an EMBL/GenBank/DDBJ whole genome shotgun (WGS) entry which is preliminary data.</text>
</comment>
<name>E6QA73_9ZZZZ</name>
<dbReference type="AlphaFoldDB" id="E6QA73"/>
<evidence type="ECO:0000256" key="1">
    <source>
        <dbReference type="SAM" id="MobiDB-lite"/>
    </source>
</evidence>
<feature type="region of interest" description="Disordered" evidence="1">
    <location>
        <begin position="23"/>
        <end position="57"/>
    </location>
</feature>
<reference evidence="2" key="1">
    <citation type="submission" date="2009-10" db="EMBL/GenBank/DDBJ databases">
        <title>Diversity of trophic interactions inside an arsenic-rich microbial ecosystem.</title>
        <authorList>
            <person name="Bertin P.N."/>
            <person name="Heinrich-Salmeron A."/>
            <person name="Pelletier E."/>
            <person name="Goulhen-Chollet F."/>
            <person name="Arsene-Ploetze F."/>
            <person name="Gallien S."/>
            <person name="Calteau A."/>
            <person name="Vallenet D."/>
            <person name="Casiot C."/>
            <person name="Chane-Woon-Ming B."/>
            <person name="Giloteaux L."/>
            <person name="Barakat M."/>
            <person name="Bonnefoy V."/>
            <person name="Bruneel O."/>
            <person name="Chandler M."/>
            <person name="Cleiss J."/>
            <person name="Duran R."/>
            <person name="Elbaz-Poulichet F."/>
            <person name="Fonknechten N."/>
            <person name="Lauga B."/>
            <person name="Mornico D."/>
            <person name="Ortet P."/>
            <person name="Schaeffer C."/>
            <person name="Siguier P."/>
            <person name="Alexander Thil Smith A."/>
            <person name="Van Dorsselaer A."/>
            <person name="Weissenbach J."/>
            <person name="Medigue C."/>
            <person name="Le Paslier D."/>
        </authorList>
    </citation>
    <scope>NUCLEOTIDE SEQUENCE</scope>
</reference>
<protein>
    <submittedName>
        <fullName evidence="2">Uncharacterized protein</fullName>
    </submittedName>
</protein>
<evidence type="ECO:0000313" key="2">
    <source>
        <dbReference type="EMBL" id="CBI04099.1"/>
    </source>
</evidence>
<proteinExistence type="predicted"/>
<sequence length="57" mass="6331">MSTVTSSMGFGSWYEGIWRLSKAEAGNPHPRRDPKKKSGEPLFSDRVPAGGQKRLKI</sequence>
<organism evidence="2">
    <name type="scientific">mine drainage metagenome</name>
    <dbReference type="NCBI Taxonomy" id="410659"/>
    <lineage>
        <taxon>unclassified sequences</taxon>
        <taxon>metagenomes</taxon>
        <taxon>ecological metagenomes</taxon>
    </lineage>
</organism>
<accession>E6QA73</accession>
<dbReference type="EMBL" id="CABP01000045">
    <property type="protein sequence ID" value="CBI04099.1"/>
    <property type="molecule type" value="Genomic_DNA"/>
</dbReference>